<organism evidence="2 3">
    <name type="scientific">Eleusine coracana subsp. coracana</name>
    <dbReference type="NCBI Taxonomy" id="191504"/>
    <lineage>
        <taxon>Eukaryota</taxon>
        <taxon>Viridiplantae</taxon>
        <taxon>Streptophyta</taxon>
        <taxon>Embryophyta</taxon>
        <taxon>Tracheophyta</taxon>
        <taxon>Spermatophyta</taxon>
        <taxon>Magnoliopsida</taxon>
        <taxon>Liliopsida</taxon>
        <taxon>Poales</taxon>
        <taxon>Poaceae</taxon>
        <taxon>PACMAD clade</taxon>
        <taxon>Chloridoideae</taxon>
        <taxon>Cynodonteae</taxon>
        <taxon>Eleusininae</taxon>
        <taxon>Eleusine</taxon>
    </lineage>
</organism>
<feature type="compositionally biased region" description="Low complexity" evidence="1">
    <location>
        <begin position="257"/>
        <end position="266"/>
    </location>
</feature>
<feature type="compositionally biased region" description="Low complexity" evidence="1">
    <location>
        <begin position="151"/>
        <end position="163"/>
    </location>
</feature>
<dbReference type="Proteomes" id="UP001054889">
    <property type="component" value="Unassembled WGS sequence"/>
</dbReference>
<proteinExistence type="predicted"/>
<gene>
    <name evidence="2" type="primary">ga25915</name>
    <name evidence="2" type="ORF">PR202_ga25915</name>
</gene>
<feature type="region of interest" description="Disordered" evidence="1">
    <location>
        <begin position="1"/>
        <end position="25"/>
    </location>
</feature>
<evidence type="ECO:0008006" key="4">
    <source>
        <dbReference type="Google" id="ProtNLM"/>
    </source>
</evidence>
<dbReference type="PANTHER" id="PTHR37234:SF1">
    <property type="entry name" value="OS03G0319200 PROTEIN"/>
    <property type="match status" value="1"/>
</dbReference>
<feature type="region of interest" description="Disordered" evidence="1">
    <location>
        <begin position="43"/>
        <end position="186"/>
    </location>
</feature>
<dbReference type="EMBL" id="BQKI01000015">
    <property type="protein sequence ID" value="GJN08030.1"/>
    <property type="molecule type" value="Genomic_DNA"/>
</dbReference>
<name>A0AAV5DCA7_ELECO</name>
<dbReference type="PANTHER" id="PTHR37234">
    <property type="entry name" value="OS03G0319200 PROTEIN"/>
    <property type="match status" value="1"/>
</dbReference>
<protein>
    <recommendedName>
        <fullName evidence="4">DUF3741 domain-containing protein</fullName>
    </recommendedName>
</protein>
<evidence type="ECO:0000313" key="3">
    <source>
        <dbReference type="Proteomes" id="UP001054889"/>
    </source>
</evidence>
<comment type="caution">
    <text evidence="2">The sequence shown here is derived from an EMBL/GenBank/DDBJ whole genome shotgun (WGS) entry which is preliminary data.</text>
</comment>
<keyword evidence="3" id="KW-1185">Reference proteome</keyword>
<evidence type="ECO:0000313" key="2">
    <source>
        <dbReference type="EMBL" id="GJN08030.1"/>
    </source>
</evidence>
<feature type="compositionally biased region" description="Low complexity" evidence="1">
    <location>
        <begin position="13"/>
        <end position="25"/>
    </location>
</feature>
<feature type="region of interest" description="Disordered" evidence="1">
    <location>
        <begin position="236"/>
        <end position="277"/>
    </location>
</feature>
<feature type="compositionally biased region" description="Basic residues" evidence="1">
    <location>
        <begin position="44"/>
        <end position="54"/>
    </location>
</feature>
<reference evidence="2" key="2">
    <citation type="submission" date="2021-12" db="EMBL/GenBank/DDBJ databases">
        <title>Resequencing data analysis of finger millet.</title>
        <authorList>
            <person name="Hatakeyama M."/>
            <person name="Aluri S."/>
            <person name="Balachadran M.T."/>
            <person name="Sivarajan S.R."/>
            <person name="Poveda L."/>
            <person name="Shimizu-Inatsugi R."/>
            <person name="Schlapbach R."/>
            <person name="Sreeman S.M."/>
            <person name="Shimizu K.K."/>
        </authorList>
    </citation>
    <scope>NUCLEOTIDE SEQUENCE</scope>
</reference>
<evidence type="ECO:0000256" key="1">
    <source>
        <dbReference type="SAM" id="MobiDB-lite"/>
    </source>
</evidence>
<dbReference type="AlphaFoldDB" id="A0AAV5DCA7"/>
<reference evidence="2" key="1">
    <citation type="journal article" date="2018" name="DNA Res.">
        <title>Multiple hybrid de novo genome assembly of finger millet, an orphan allotetraploid crop.</title>
        <authorList>
            <person name="Hatakeyama M."/>
            <person name="Aluri S."/>
            <person name="Balachadran M.T."/>
            <person name="Sivarajan S.R."/>
            <person name="Patrignani A."/>
            <person name="Gruter S."/>
            <person name="Poveda L."/>
            <person name="Shimizu-Inatsugi R."/>
            <person name="Baeten J."/>
            <person name="Francoijs K.J."/>
            <person name="Nataraja K.N."/>
            <person name="Reddy Y.A.N."/>
            <person name="Phadnis S."/>
            <person name="Ravikumar R.L."/>
            <person name="Schlapbach R."/>
            <person name="Sreeman S.M."/>
            <person name="Shimizu K.K."/>
        </authorList>
    </citation>
    <scope>NUCLEOTIDE SEQUENCE</scope>
</reference>
<feature type="compositionally biased region" description="Pro residues" evidence="1">
    <location>
        <begin position="164"/>
        <end position="173"/>
    </location>
</feature>
<sequence>MPPPPSEPGAHGRASSSSACSTTAPRRTAVGCMAGLLRLFSPYHRSHHRKRLTAKQKQNPSSPATPSQPPSSTPKKKATTEAPIFLSPVKPKPTQGPAGTRRRRSCDAPRSPTIAAEHRRRASCDSPRPPSPPAIVARLMGLEESAPPSPASTTTPRPVVVLPTRPPPPPPPSQQQQQPETAAEKRRKLLGALEKCDEDLKTLRRIIAAVRAAEMRAAAASSDVVVPAVVATTTPSANSKGWVAGGRDDQSPPSPSPQNNNNNNNNARGDEKEKEQCYQYPSPDSVLDAIVSSPRFPCRKRPSPCSTDLDAAVPTAAAGTAKVVKPSRTFVFSSGDYCKITRAGDELHAAVVGVHHHPPAAAAEACTLFRPRLPRAESWRHHRRRWELEAAAAGRVISRAMAESAGEVMWGQQQQGAGAADEQRRECGRVAAALERAILHDLVSDVVAELLEQSGGIINSHGAAGCRKRLCF</sequence>
<accession>A0AAV5DCA7</accession>